<sequence length="381" mass="42975">MKIVIVGPFYPLRGGIAHFGASFAHWLGVRGHSVFPISFSRLYPKFLFPGKSQEESGQALPSYTITATPIIDSLYPLSWLRAAEHIRHLQPDVVVFTHWLTFFVPCYATLMTLLKKRTHAKLIVLLHNFKPHEARPGDAFLLWLLTRQPDGYLMLSESVKADLLAVQPKAVCQVSPHPLYDIFGNALDKHEARRALGLSMSQKVILFFGYIRKYKGLDLLLDAMPALIKLFPELKLIVAGEFYSDEQAYREKIKSLGIEAHLLLETSYIPSEKVAQYFCAADCVVLPYRAATQSGVVPIAYHFELPVIVTNVGGLSEVVRDGKTGFVVAPNCADALVEAIKKFYDLQHTIDFKAHLRAEKQKYSWQAFVEAFEQLILQLEK</sequence>
<comment type="caution">
    <text evidence="4">The sequence shown here is derived from an EMBL/GenBank/DDBJ whole genome shotgun (WGS) entry which is preliminary data.</text>
</comment>
<feature type="domain" description="Glycosyl transferase family 1" evidence="3">
    <location>
        <begin position="189"/>
        <end position="351"/>
    </location>
</feature>
<keyword evidence="1" id="KW-0328">Glycosyltransferase</keyword>
<dbReference type="EMBL" id="PHFL01000066">
    <property type="protein sequence ID" value="RFM23375.1"/>
    <property type="molecule type" value="Genomic_DNA"/>
</dbReference>
<dbReference type="PANTHER" id="PTHR12526">
    <property type="entry name" value="GLYCOSYLTRANSFERASE"/>
    <property type="match status" value="1"/>
</dbReference>
<dbReference type="AlphaFoldDB" id="A0A395LXU8"/>
<gene>
    <name evidence="4" type="ORF">D0433_11275</name>
</gene>
<protein>
    <submittedName>
        <fullName evidence="4">Glycosyltransferase</fullName>
    </submittedName>
</protein>
<dbReference type="Proteomes" id="UP000266389">
    <property type="component" value="Unassembled WGS sequence"/>
</dbReference>
<dbReference type="PANTHER" id="PTHR12526:SF510">
    <property type="entry name" value="D-INOSITOL 3-PHOSPHATE GLYCOSYLTRANSFERASE"/>
    <property type="match status" value="1"/>
</dbReference>
<reference evidence="4 5" key="1">
    <citation type="journal article" date="2011" name="ISME J.">
        <title>Community ecology of hot spring cyanobacterial mats: predominant populations and their functional potential.</title>
        <authorList>
            <person name="Klatt C.G."/>
            <person name="Wood J.M."/>
            <person name="Rusch D.B."/>
            <person name="Bateson M.M."/>
            <person name="Hamamura N."/>
            <person name="Heidelberg J.F."/>
            <person name="Grossman A.R."/>
            <person name="Bhaya D."/>
            <person name="Cohan F.M."/>
            <person name="Kuhl M."/>
            <person name="Bryant D.A."/>
            <person name="Ward D.M."/>
        </authorList>
    </citation>
    <scope>NUCLEOTIDE SEQUENCE [LARGE SCALE GENOMIC DNA]</scope>
    <source>
        <strain evidence="4">OS</strain>
    </source>
</reference>
<evidence type="ECO:0000256" key="1">
    <source>
        <dbReference type="ARBA" id="ARBA00022676"/>
    </source>
</evidence>
<evidence type="ECO:0000313" key="5">
    <source>
        <dbReference type="Proteomes" id="UP000266389"/>
    </source>
</evidence>
<evidence type="ECO:0000256" key="2">
    <source>
        <dbReference type="ARBA" id="ARBA00022679"/>
    </source>
</evidence>
<dbReference type="GO" id="GO:0016757">
    <property type="term" value="F:glycosyltransferase activity"/>
    <property type="evidence" value="ECO:0007669"/>
    <property type="project" value="UniProtKB-KW"/>
</dbReference>
<evidence type="ECO:0000313" key="4">
    <source>
        <dbReference type="EMBL" id="RFM23375.1"/>
    </source>
</evidence>
<accession>A0A395LXU8</accession>
<proteinExistence type="predicted"/>
<dbReference type="Pfam" id="PF00534">
    <property type="entry name" value="Glycos_transf_1"/>
    <property type="match status" value="1"/>
</dbReference>
<name>A0A395LXU8_9BACT</name>
<dbReference type="Gene3D" id="3.40.50.2000">
    <property type="entry name" value="Glycogen Phosphorylase B"/>
    <property type="match status" value="2"/>
</dbReference>
<dbReference type="InterPro" id="IPR001296">
    <property type="entry name" value="Glyco_trans_1"/>
</dbReference>
<organism evidence="4 5">
    <name type="scientific">Candidatus Thermochlorobacter aerophilus</name>
    <dbReference type="NCBI Taxonomy" id="1868324"/>
    <lineage>
        <taxon>Bacteria</taxon>
        <taxon>Pseudomonadati</taxon>
        <taxon>Chlorobiota</taxon>
        <taxon>Chlorobiia</taxon>
        <taxon>Chlorobiales</taxon>
        <taxon>Candidatus Thermochlorobacteriaceae</taxon>
        <taxon>Candidatus Thermochlorobacter</taxon>
    </lineage>
</organism>
<dbReference type="SUPFAM" id="SSF53756">
    <property type="entry name" value="UDP-Glycosyltransferase/glycogen phosphorylase"/>
    <property type="match status" value="1"/>
</dbReference>
<keyword evidence="2 4" id="KW-0808">Transferase</keyword>
<evidence type="ECO:0000259" key="3">
    <source>
        <dbReference type="Pfam" id="PF00534"/>
    </source>
</evidence>